<dbReference type="Pfam" id="PF13289">
    <property type="entry name" value="SIR2_2"/>
    <property type="match status" value="1"/>
</dbReference>
<dbReference type="InterPro" id="IPR029035">
    <property type="entry name" value="DHS-like_NAD/FAD-binding_dom"/>
</dbReference>
<dbReference type="AlphaFoldDB" id="A0A2H9U6T8"/>
<evidence type="ECO:0000313" key="1">
    <source>
        <dbReference type="EMBL" id="PJG59709.1"/>
    </source>
</evidence>
<dbReference type="RefSeq" id="WP_100293307.1">
    <property type="nucleotide sequence ID" value="NZ_PGGC01000050.1"/>
</dbReference>
<protein>
    <submittedName>
        <fullName evidence="1">Uncharacterized protein</fullName>
    </submittedName>
</protein>
<gene>
    <name evidence="1" type="ORF">CUC53_05995</name>
</gene>
<dbReference type="SUPFAM" id="SSF52467">
    <property type="entry name" value="DHS-like NAD/FAD-binding domain"/>
    <property type="match status" value="1"/>
</dbReference>
<evidence type="ECO:0000313" key="2">
    <source>
        <dbReference type="Proteomes" id="UP000235861"/>
    </source>
</evidence>
<sequence length="389" mass="43607">MDIKKLRENKLIVDKVEEALQAAYASNQEFNAVLDEAEPLTFRSLRDPEHEYLVKVSDALYWVERDAYLDELDHWEGQCQVNQHEAATAFIKDSDQQAVFLDLVDAIRFGRIAPFVGAGLSKACGYPMWGEALRKIAQKLDGLGVQDIEPLMAQYDYLQAAQVLHDAAAQQVQHFIKTEFRQRGTITGPVTLLPQLAHGCIVTTNFDTVIEDLFKEKGDSLDGYMYGTQAGNNFVQRLLRGERCILKLHGDAGQANTHVFTQAQYQAAYGEAGGTPIAFQNQLPRALRQIFISHSLLFLGCSLEQDKTLDLFKSVVDEGAFEIPDHFALLNEPATPQERARKEDRLLQLKIRPLWYATPEGADGKPDHSLLDQVLRLAIAVAHKQVVFG</sequence>
<proteinExistence type="predicted"/>
<organism evidence="1 2">
    <name type="scientific">Aeromonas cavernicola</name>
    <dbReference type="NCBI Taxonomy" id="1006623"/>
    <lineage>
        <taxon>Bacteria</taxon>
        <taxon>Pseudomonadati</taxon>
        <taxon>Pseudomonadota</taxon>
        <taxon>Gammaproteobacteria</taxon>
        <taxon>Aeromonadales</taxon>
        <taxon>Aeromonadaceae</taxon>
        <taxon>Aeromonas</taxon>
    </lineage>
</organism>
<keyword evidence="2" id="KW-1185">Reference proteome</keyword>
<reference evidence="1 2" key="1">
    <citation type="submission" date="2017-11" db="EMBL/GenBank/DDBJ databases">
        <title>Draft genome sequence of environmental isolate Aeromonas cavernicola sp. nov. MDC 2508.</title>
        <authorList>
            <person name="Colston S.M."/>
            <person name="Navarro A."/>
            <person name="Martinez-Murcia A.J."/>
            <person name="Graf J."/>
        </authorList>
    </citation>
    <scope>NUCLEOTIDE SEQUENCE [LARGE SCALE GENOMIC DNA]</scope>
    <source>
        <strain evidence="1 2">MDC 2508</strain>
    </source>
</reference>
<dbReference type="OrthoDB" id="2077946at2"/>
<accession>A0A2H9U6T8</accession>
<dbReference type="Proteomes" id="UP000235861">
    <property type="component" value="Unassembled WGS sequence"/>
</dbReference>
<dbReference type="EMBL" id="PGGC01000050">
    <property type="protein sequence ID" value="PJG59709.1"/>
    <property type="molecule type" value="Genomic_DNA"/>
</dbReference>
<comment type="caution">
    <text evidence="1">The sequence shown here is derived from an EMBL/GenBank/DDBJ whole genome shotgun (WGS) entry which is preliminary data.</text>
</comment>
<name>A0A2H9U6T8_9GAMM</name>